<dbReference type="EMBL" id="ML120364">
    <property type="protein sequence ID" value="RPB03074.1"/>
    <property type="molecule type" value="Genomic_DNA"/>
</dbReference>
<evidence type="ECO:0000313" key="3">
    <source>
        <dbReference type="Proteomes" id="UP000276215"/>
    </source>
</evidence>
<feature type="compositionally biased region" description="Basic residues" evidence="1">
    <location>
        <begin position="59"/>
        <end position="68"/>
    </location>
</feature>
<dbReference type="STRING" id="1336337.A0A3N4JXI5"/>
<proteinExistence type="predicted"/>
<keyword evidence="3" id="KW-1185">Reference proteome</keyword>
<dbReference type="OrthoDB" id="2153847at2759"/>
<accession>A0A3N4JXI5</accession>
<feature type="compositionally biased region" description="Polar residues" evidence="1">
    <location>
        <begin position="74"/>
        <end position="84"/>
    </location>
</feature>
<protein>
    <submittedName>
        <fullName evidence="2">Uncharacterized protein</fullName>
    </submittedName>
</protein>
<organism evidence="2 3">
    <name type="scientific">Choiromyces venosus 120613-1</name>
    <dbReference type="NCBI Taxonomy" id="1336337"/>
    <lineage>
        <taxon>Eukaryota</taxon>
        <taxon>Fungi</taxon>
        <taxon>Dikarya</taxon>
        <taxon>Ascomycota</taxon>
        <taxon>Pezizomycotina</taxon>
        <taxon>Pezizomycetes</taxon>
        <taxon>Pezizales</taxon>
        <taxon>Tuberaceae</taxon>
        <taxon>Choiromyces</taxon>
    </lineage>
</organism>
<evidence type="ECO:0000256" key="1">
    <source>
        <dbReference type="SAM" id="MobiDB-lite"/>
    </source>
</evidence>
<feature type="region of interest" description="Disordered" evidence="1">
    <location>
        <begin position="59"/>
        <end position="85"/>
    </location>
</feature>
<sequence>MTDCCDERVVPYDSLGERKVPQEHSHEKFLVATKHSAATRQPDNIQDGVFGLPRQRRSRNWRRRHGRSRLSASKQQQIKPSRTPKSPALVYRALERNAACTPPPPIQAVNPEISALQRHQDLASTGAAALNKEIALGLAVQIALQSATFAPGEIGDPTGAGSTCDTLDDAEGYISTLGLLVEGVTAAEIDAGAAAGGAA</sequence>
<evidence type="ECO:0000313" key="2">
    <source>
        <dbReference type="EMBL" id="RPB03074.1"/>
    </source>
</evidence>
<gene>
    <name evidence="2" type="ORF">L873DRAFT_1867317</name>
</gene>
<reference evidence="2 3" key="1">
    <citation type="journal article" date="2018" name="Nat. Ecol. Evol.">
        <title>Pezizomycetes genomes reveal the molecular basis of ectomycorrhizal truffle lifestyle.</title>
        <authorList>
            <person name="Murat C."/>
            <person name="Payen T."/>
            <person name="Noel B."/>
            <person name="Kuo A."/>
            <person name="Morin E."/>
            <person name="Chen J."/>
            <person name="Kohler A."/>
            <person name="Krizsan K."/>
            <person name="Balestrini R."/>
            <person name="Da Silva C."/>
            <person name="Montanini B."/>
            <person name="Hainaut M."/>
            <person name="Levati E."/>
            <person name="Barry K.W."/>
            <person name="Belfiori B."/>
            <person name="Cichocki N."/>
            <person name="Clum A."/>
            <person name="Dockter R.B."/>
            <person name="Fauchery L."/>
            <person name="Guy J."/>
            <person name="Iotti M."/>
            <person name="Le Tacon F."/>
            <person name="Lindquist E.A."/>
            <person name="Lipzen A."/>
            <person name="Malagnac F."/>
            <person name="Mello A."/>
            <person name="Molinier V."/>
            <person name="Miyauchi S."/>
            <person name="Poulain J."/>
            <person name="Riccioni C."/>
            <person name="Rubini A."/>
            <person name="Sitrit Y."/>
            <person name="Splivallo R."/>
            <person name="Traeger S."/>
            <person name="Wang M."/>
            <person name="Zifcakova L."/>
            <person name="Wipf D."/>
            <person name="Zambonelli A."/>
            <person name="Paolocci F."/>
            <person name="Nowrousian M."/>
            <person name="Ottonello S."/>
            <person name="Baldrian P."/>
            <person name="Spatafora J.W."/>
            <person name="Henrissat B."/>
            <person name="Nagy L.G."/>
            <person name="Aury J.M."/>
            <person name="Wincker P."/>
            <person name="Grigoriev I.V."/>
            <person name="Bonfante P."/>
            <person name="Martin F.M."/>
        </authorList>
    </citation>
    <scope>NUCLEOTIDE SEQUENCE [LARGE SCALE GENOMIC DNA]</scope>
    <source>
        <strain evidence="2 3">120613-1</strain>
    </source>
</reference>
<dbReference type="Proteomes" id="UP000276215">
    <property type="component" value="Unassembled WGS sequence"/>
</dbReference>
<name>A0A3N4JXI5_9PEZI</name>
<dbReference type="AlphaFoldDB" id="A0A3N4JXI5"/>